<keyword evidence="3" id="KW-0677">Repeat</keyword>
<dbReference type="InterPro" id="IPR019775">
    <property type="entry name" value="WD40_repeat_CS"/>
</dbReference>
<dbReference type="Proteomes" id="UP000824469">
    <property type="component" value="Unassembled WGS sequence"/>
</dbReference>
<evidence type="ECO:0000256" key="8">
    <source>
        <dbReference type="PROSITE-ProRule" id="PRU00221"/>
    </source>
</evidence>
<reference evidence="9 10" key="1">
    <citation type="journal article" date="2021" name="Nat. Plants">
        <title>The Taxus genome provides insights into paclitaxel biosynthesis.</title>
        <authorList>
            <person name="Xiong X."/>
            <person name="Gou J."/>
            <person name="Liao Q."/>
            <person name="Li Y."/>
            <person name="Zhou Q."/>
            <person name="Bi G."/>
            <person name="Li C."/>
            <person name="Du R."/>
            <person name="Wang X."/>
            <person name="Sun T."/>
            <person name="Guo L."/>
            <person name="Liang H."/>
            <person name="Lu P."/>
            <person name="Wu Y."/>
            <person name="Zhang Z."/>
            <person name="Ro D.K."/>
            <person name="Shang Y."/>
            <person name="Huang S."/>
            <person name="Yan J."/>
        </authorList>
    </citation>
    <scope>NUCLEOTIDE SEQUENCE [LARGE SCALE GENOMIC DNA]</scope>
    <source>
        <strain evidence="9">Ta-2019</strain>
    </source>
</reference>
<dbReference type="SUPFAM" id="SSF50978">
    <property type="entry name" value="WD40 repeat-like"/>
    <property type="match status" value="1"/>
</dbReference>
<dbReference type="PROSITE" id="PS50082">
    <property type="entry name" value="WD_REPEATS_2"/>
    <property type="match status" value="1"/>
</dbReference>
<evidence type="ECO:0000256" key="2">
    <source>
        <dbReference type="ARBA" id="ARBA00022574"/>
    </source>
</evidence>
<dbReference type="PANTHER" id="PTHR46042">
    <property type="entry name" value="DIPHTHINE METHYLTRANSFERASE"/>
    <property type="match status" value="1"/>
</dbReference>
<accession>A0AA38GY16</accession>
<organism evidence="9 10">
    <name type="scientific">Taxus chinensis</name>
    <name type="common">Chinese yew</name>
    <name type="synonym">Taxus wallichiana var. chinensis</name>
    <dbReference type="NCBI Taxonomy" id="29808"/>
    <lineage>
        <taxon>Eukaryota</taxon>
        <taxon>Viridiplantae</taxon>
        <taxon>Streptophyta</taxon>
        <taxon>Embryophyta</taxon>
        <taxon>Tracheophyta</taxon>
        <taxon>Spermatophyta</taxon>
        <taxon>Pinopsida</taxon>
        <taxon>Pinidae</taxon>
        <taxon>Conifers II</taxon>
        <taxon>Cupressales</taxon>
        <taxon>Taxaceae</taxon>
        <taxon>Taxus</taxon>
    </lineage>
</organism>
<evidence type="ECO:0000256" key="1">
    <source>
        <dbReference type="ARBA" id="ARBA00005156"/>
    </source>
</evidence>
<comment type="similarity">
    <text evidence="5">Belongs to the DPH7 family.</text>
</comment>
<feature type="repeat" description="WD" evidence="8">
    <location>
        <begin position="217"/>
        <end position="252"/>
    </location>
</feature>
<evidence type="ECO:0000256" key="5">
    <source>
        <dbReference type="ARBA" id="ARBA00038092"/>
    </source>
</evidence>
<sequence>MDVKQIHLDGNADAVEFCPDYPFQHILAAATYTLQESVQRRVGSISLFSIQDNIHLKLLHRIKTSGVFDIKWRPGNGDRQPNLLQADSDGNMAMYSLEHPEIVSEDEVQTYEEVKIKELVRENISCSSMCLTVDWDQANASPSSNIAVGLSDGLVSVVRLREAQMQIEHTWQAHGFEVWSVAYDSSHPDVLYSGADDCNFCGWDLRESSHQPIFKNTKSHQMGVCSILKSPQWENSIITGSYDECLRLWDLRLMDRPVMQESVGLGGGVWKLKFHPSIGNLVLAACMHNGFAIVRLDNDGMKIVEEYKGHDSLAYGADWFKGDTSKIDRCGICVPEVSCTTDRLDQEEHLQHDRDMRCSSITFGQCDDGSIAMNKCIVGENSNGPLNVESAHQRTICSLVATCSFYDKALHVWKSKILIPDTYSRSVDTI</sequence>
<dbReference type="PROSITE" id="PS50294">
    <property type="entry name" value="WD_REPEATS_REGION"/>
    <property type="match status" value="1"/>
</dbReference>
<dbReference type="OMA" id="LDMKWLP"/>
<dbReference type="Pfam" id="PF00400">
    <property type="entry name" value="WD40"/>
    <property type="match status" value="2"/>
</dbReference>
<evidence type="ECO:0000256" key="4">
    <source>
        <dbReference type="ARBA" id="ARBA00022801"/>
    </source>
</evidence>
<dbReference type="GO" id="GO:0061685">
    <property type="term" value="F:diphthine methylesterase activity"/>
    <property type="evidence" value="ECO:0007669"/>
    <property type="project" value="UniProtKB-EC"/>
</dbReference>
<dbReference type="SMART" id="SM00320">
    <property type="entry name" value="WD40"/>
    <property type="match status" value="3"/>
</dbReference>
<dbReference type="InterPro" id="IPR015943">
    <property type="entry name" value="WD40/YVTN_repeat-like_dom_sf"/>
</dbReference>
<dbReference type="PANTHER" id="PTHR46042:SF1">
    <property type="entry name" value="DIPHTHINE METHYLTRANSFERASE"/>
    <property type="match status" value="1"/>
</dbReference>
<comment type="catalytic activity">
    <reaction evidence="7">
        <text>diphthine methyl ester-[translation elongation factor 2] + H2O = diphthine-[translation elongation factor 2] + methanol + H(+)</text>
        <dbReference type="Rhea" id="RHEA:42656"/>
        <dbReference type="Rhea" id="RHEA-COMP:10172"/>
        <dbReference type="Rhea" id="RHEA-COMP:10173"/>
        <dbReference type="ChEBI" id="CHEBI:15377"/>
        <dbReference type="ChEBI" id="CHEBI:15378"/>
        <dbReference type="ChEBI" id="CHEBI:17790"/>
        <dbReference type="ChEBI" id="CHEBI:79005"/>
        <dbReference type="ChEBI" id="CHEBI:82696"/>
        <dbReference type="EC" id="3.1.1.97"/>
    </reaction>
</comment>
<dbReference type="Gene3D" id="2.130.10.10">
    <property type="entry name" value="YVTN repeat-like/Quinoprotein amine dehydrogenase"/>
    <property type="match status" value="1"/>
</dbReference>
<keyword evidence="4" id="KW-0378">Hydrolase</keyword>
<name>A0AA38GY16_TAXCH</name>
<evidence type="ECO:0000313" key="9">
    <source>
        <dbReference type="EMBL" id="KAH9330716.1"/>
    </source>
</evidence>
<evidence type="ECO:0000256" key="3">
    <source>
        <dbReference type="ARBA" id="ARBA00022737"/>
    </source>
</evidence>
<comment type="pathway">
    <text evidence="1">Protein modification; peptidyl-diphthamide biosynthesis.</text>
</comment>
<gene>
    <name evidence="9" type="ORF">KI387_002824</name>
</gene>
<evidence type="ECO:0000256" key="7">
    <source>
        <dbReference type="ARBA" id="ARBA00047551"/>
    </source>
</evidence>
<evidence type="ECO:0000256" key="6">
    <source>
        <dbReference type="ARBA" id="ARBA00039131"/>
    </source>
</evidence>
<evidence type="ECO:0000313" key="10">
    <source>
        <dbReference type="Proteomes" id="UP000824469"/>
    </source>
</evidence>
<comment type="caution">
    <text evidence="9">The sequence shown here is derived from an EMBL/GenBank/DDBJ whole genome shotgun (WGS) entry which is preliminary data.</text>
</comment>
<keyword evidence="10" id="KW-1185">Reference proteome</keyword>
<dbReference type="GO" id="GO:0005737">
    <property type="term" value="C:cytoplasm"/>
    <property type="evidence" value="ECO:0007669"/>
    <property type="project" value="TreeGrafter"/>
</dbReference>
<keyword evidence="2 8" id="KW-0853">WD repeat</keyword>
<dbReference type="InterPro" id="IPR001680">
    <property type="entry name" value="WD40_rpt"/>
</dbReference>
<dbReference type="EMBL" id="JAHRHJ020000001">
    <property type="protein sequence ID" value="KAH9330716.1"/>
    <property type="molecule type" value="Genomic_DNA"/>
</dbReference>
<dbReference type="EC" id="3.1.1.97" evidence="6"/>
<dbReference type="GO" id="GO:0017183">
    <property type="term" value="P:protein histidyl modification to diphthamide"/>
    <property type="evidence" value="ECO:0007669"/>
    <property type="project" value="TreeGrafter"/>
</dbReference>
<dbReference type="AlphaFoldDB" id="A0AA38GY16"/>
<dbReference type="InterPro" id="IPR036322">
    <property type="entry name" value="WD40_repeat_dom_sf"/>
</dbReference>
<protein>
    <recommendedName>
        <fullName evidence="6">methylated diphthine methylhydrolase</fullName>
        <ecNumber evidence="6">3.1.1.97</ecNumber>
    </recommendedName>
</protein>
<dbReference type="InterPro" id="IPR052415">
    <property type="entry name" value="Diphthine_MTase"/>
</dbReference>
<dbReference type="PROSITE" id="PS00678">
    <property type="entry name" value="WD_REPEATS_1"/>
    <property type="match status" value="1"/>
</dbReference>
<proteinExistence type="inferred from homology"/>